<feature type="transmembrane region" description="Helical" evidence="6">
    <location>
        <begin position="293"/>
        <end position="314"/>
    </location>
</feature>
<keyword evidence="4 6" id="KW-1133">Transmembrane helix</keyword>
<keyword evidence="6" id="KW-0720">Serine protease</keyword>
<gene>
    <name evidence="9" type="ORF">PVAP13_8NG306501</name>
</gene>
<evidence type="ECO:0000256" key="6">
    <source>
        <dbReference type="RuleBase" id="RU362115"/>
    </source>
</evidence>
<comment type="subcellular location">
    <subcellularLocation>
        <location evidence="1 6">Membrane</location>
        <topology evidence="1 6">Multi-pass membrane protein</topology>
    </subcellularLocation>
</comment>
<keyword evidence="6" id="KW-0645">Protease</keyword>
<feature type="transmembrane region" description="Helical" evidence="6">
    <location>
        <begin position="346"/>
        <end position="364"/>
    </location>
</feature>
<dbReference type="Proteomes" id="UP000823388">
    <property type="component" value="Chromosome 8N"/>
</dbReference>
<evidence type="ECO:0000256" key="4">
    <source>
        <dbReference type="ARBA" id="ARBA00022989"/>
    </source>
</evidence>
<evidence type="ECO:0000256" key="7">
    <source>
        <dbReference type="SAM" id="MobiDB-lite"/>
    </source>
</evidence>
<feature type="transmembrane region" description="Helical" evidence="6">
    <location>
        <begin position="269"/>
        <end position="287"/>
    </location>
</feature>
<feature type="transmembrane region" description="Helical" evidence="6">
    <location>
        <begin position="321"/>
        <end position="340"/>
    </location>
</feature>
<sequence>QASKGKHKPWLLTCSPPPVLPRRALTDHHHHLLLLCCSSSVLLLIPPLPPHAASPSVLAFPPLQSSSLIFPSSPGRPACLSDPPIATHAHKQLSSIHDEARRRPGGGRPGAGRAALLPRGAAPVPAPHQAAAAPAPAAAAHQAAGAAPLLPPLVPLDRLRRRRRLRRALPRHHVRERLPQAQHQLRRRLPRPVRLPAAQGEPAPRPIIRNVGEDGCSGRAQGCPRPAGLASAHLHVASRRGVVHLLINMLCLLFIGVRLEQEFGFVRVGLVYLISGFGGSLLSALFIRSSVSVGASGALFGLVGSMLSELITNWSLYANKAAALVSLVAVIAVNLALGLLPRVDNFAHIGGLVSGFLLGFVFLIRPQFAWLMVNNQNHNQNQSAGAAAAAGRRRRKHKTYQYVLWVGAAALLVAGLTAATVLLFRGYDANEHCSWCRYLSCVPTRRWRCDSSPTVCTATQREDTLTLLCEGSGRNRTYLIAGASQDRINDLCNQLCT</sequence>
<comment type="function">
    <text evidence="6">Serine protease involved in intramembrane proteolysis.</text>
</comment>
<dbReference type="InterPro" id="IPR035952">
    <property type="entry name" value="Rhomboid-like_sf"/>
</dbReference>
<keyword evidence="3 6" id="KW-0812">Transmembrane</keyword>
<dbReference type="Gene3D" id="1.20.1540.10">
    <property type="entry name" value="Rhomboid-like"/>
    <property type="match status" value="1"/>
</dbReference>
<comment type="caution">
    <text evidence="6">Lacks conserved residue(s) required for the propagation of feature annotation.</text>
</comment>
<evidence type="ECO:0000259" key="8">
    <source>
        <dbReference type="Pfam" id="PF01694"/>
    </source>
</evidence>
<dbReference type="InterPro" id="IPR002610">
    <property type="entry name" value="Peptidase_S54_rhomboid-like"/>
</dbReference>
<comment type="similarity">
    <text evidence="2 6">Belongs to the peptidase S54 family.</text>
</comment>
<dbReference type="InterPro" id="IPR022764">
    <property type="entry name" value="Peptidase_S54_rhomboid_dom"/>
</dbReference>
<dbReference type="PANTHER" id="PTHR22936">
    <property type="entry name" value="RHOMBOID-RELATED"/>
    <property type="match status" value="1"/>
</dbReference>
<dbReference type="Pfam" id="PF01694">
    <property type="entry name" value="Rhomboid"/>
    <property type="match status" value="1"/>
</dbReference>
<dbReference type="SUPFAM" id="SSF144091">
    <property type="entry name" value="Rhomboid-like"/>
    <property type="match status" value="1"/>
</dbReference>
<dbReference type="AlphaFoldDB" id="A0A8T0PMJ2"/>
<keyword evidence="10" id="KW-1185">Reference proteome</keyword>
<keyword evidence="6" id="KW-0378">Hydrolase</keyword>
<proteinExistence type="inferred from homology"/>
<comment type="catalytic activity">
    <reaction evidence="6">
        <text>Cleaves type-1 transmembrane domains using a catalytic dyad composed of serine and histidine that are contributed by different transmembrane domains.</text>
        <dbReference type="EC" id="3.4.21.105"/>
    </reaction>
</comment>
<protein>
    <recommendedName>
        <fullName evidence="6">RHOMBOID-like protein</fullName>
        <ecNumber evidence="6">3.4.21.105</ecNumber>
    </recommendedName>
</protein>
<name>A0A8T0PMJ2_PANVG</name>
<dbReference type="PANTHER" id="PTHR22936:SF77">
    <property type="entry name" value="RHOMBOID-LIKE PROTEIN 1"/>
    <property type="match status" value="1"/>
</dbReference>
<feature type="non-terminal residue" evidence="9">
    <location>
        <position position="1"/>
    </location>
</feature>
<dbReference type="EC" id="3.4.21.105" evidence="6"/>
<feature type="domain" description="Peptidase S54 rhomboid" evidence="8">
    <location>
        <begin position="241"/>
        <end position="363"/>
    </location>
</feature>
<comment type="caution">
    <text evidence="9">The sequence shown here is derived from an EMBL/GenBank/DDBJ whole genome shotgun (WGS) entry which is preliminary data.</text>
</comment>
<dbReference type="GO" id="GO:0004252">
    <property type="term" value="F:serine-type endopeptidase activity"/>
    <property type="evidence" value="ECO:0007669"/>
    <property type="project" value="InterPro"/>
</dbReference>
<feature type="transmembrane region" description="Helical" evidence="6">
    <location>
        <begin position="402"/>
        <end position="424"/>
    </location>
</feature>
<evidence type="ECO:0000256" key="2">
    <source>
        <dbReference type="ARBA" id="ARBA00009045"/>
    </source>
</evidence>
<dbReference type="GO" id="GO:0016020">
    <property type="term" value="C:membrane"/>
    <property type="evidence" value="ECO:0007669"/>
    <property type="project" value="UniProtKB-SubCell"/>
</dbReference>
<dbReference type="GO" id="GO:0006508">
    <property type="term" value="P:proteolysis"/>
    <property type="evidence" value="ECO:0007669"/>
    <property type="project" value="UniProtKB-KW"/>
</dbReference>
<keyword evidence="5 6" id="KW-0472">Membrane</keyword>
<evidence type="ECO:0000313" key="9">
    <source>
        <dbReference type="EMBL" id="KAG2559434.1"/>
    </source>
</evidence>
<evidence type="ECO:0000256" key="5">
    <source>
        <dbReference type="ARBA" id="ARBA00023136"/>
    </source>
</evidence>
<dbReference type="EMBL" id="CM029052">
    <property type="protein sequence ID" value="KAG2559434.1"/>
    <property type="molecule type" value="Genomic_DNA"/>
</dbReference>
<organism evidence="9 10">
    <name type="scientific">Panicum virgatum</name>
    <name type="common">Blackwell switchgrass</name>
    <dbReference type="NCBI Taxonomy" id="38727"/>
    <lineage>
        <taxon>Eukaryota</taxon>
        <taxon>Viridiplantae</taxon>
        <taxon>Streptophyta</taxon>
        <taxon>Embryophyta</taxon>
        <taxon>Tracheophyta</taxon>
        <taxon>Spermatophyta</taxon>
        <taxon>Magnoliopsida</taxon>
        <taxon>Liliopsida</taxon>
        <taxon>Poales</taxon>
        <taxon>Poaceae</taxon>
        <taxon>PACMAD clade</taxon>
        <taxon>Panicoideae</taxon>
        <taxon>Panicodae</taxon>
        <taxon>Paniceae</taxon>
        <taxon>Panicinae</taxon>
        <taxon>Panicum</taxon>
        <taxon>Panicum sect. Hiantes</taxon>
    </lineage>
</organism>
<feature type="transmembrane region" description="Helical" evidence="6">
    <location>
        <begin position="241"/>
        <end position="257"/>
    </location>
</feature>
<accession>A0A8T0PMJ2</accession>
<feature type="region of interest" description="Disordered" evidence="7">
    <location>
        <begin position="92"/>
        <end position="115"/>
    </location>
</feature>
<reference evidence="9" key="1">
    <citation type="submission" date="2020-05" db="EMBL/GenBank/DDBJ databases">
        <title>WGS assembly of Panicum virgatum.</title>
        <authorList>
            <person name="Lovell J.T."/>
            <person name="Jenkins J."/>
            <person name="Shu S."/>
            <person name="Juenger T.E."/>
            <person name="Schmutz J."/>
        </authorList>
    </citation>
    <scope>NUCLEOTIDE SEQUENCE</scope>
    <source>
        <strain evidence="9">AP13</strain>
    </source>
</reference>
<evidence type="ECO:0000313" key="10">
    <source>
        <dbReference type="Proteomes" id="UP000823388"/>
    </source>
</evidence>
<evidence type="ECO:0000256" key="1">
    <source>
        <dbReference type="ARBA" id="ARBA00004141"/>
    </source>
</evidence>
<evidence type="ECO:0000256" key="3">
    <source>
        <dbReference type="ARBA" id="ARBA00022692"/>
    </source>
</evidence>